<dbReference type="EMBL" id="UINC01161193">
    <property type="protein sequence ID" value="SVD60236.1"/>
    <property type="molecule type" value="Genomic_DNA"/>
</dbReference>
<accession>A0A382WMV2</accession>
<evidence type="ECO:0000313" key="4">
    <source>
        <dbReference type="EMBL" id="SVD60236.1"/>
    </source>
</evidence>
<dbReference type="InterPro" id="IPR027417">
    <property type="entry name" value="P-loop_NTPase"/>
</dbReference>
<dbReference type="InterPro" id="IPR010230">
    <property type="entry name" value="FeS-cluster_ATPase_SufC"/>
</dbReference>
<dbReference type="Gene3D" id="3.40.50.300">
    <property type="entry name" value="P-loop containing nucleotide triphosphate hydrolases"/>
    <property type="match status" value="1"/>
</dbReference>
<dbReference type="PANTHER" id="PTHR43204">
    <property type="entry name" value="ABC TRANSPORTER I FAMILY MEMBER 6, CHLOROPLASTIC"/>
    <property type="match status" value="1"/>
</dbReference>
<sequence length="92" mass="10010">MLEIKKLNVSVEENEILNGLDLSVKPGEVHAIMGPNGSGKSTIAHTLAGNPNYNVNSGEVLFKDKDLFELDPSQRSLEGLFLAFQYPIELPG</sequence>
<dbReference type="AlphaFoldDB" id="A0A382WMV2"/>
<name>A0A382WMV2_9ZZZZ</name>
<reference evidence="4" key="1">
    <citation type="submission" date="2018-05" db="EMBL/GenBank/DDBJ databases">
        <authorList>
            <person name="Lanie J.A."/>
            <person name="Ng W.-L."/>
            <person name="Kazmierczak K.M."/>
            <person name="Andrzejewski T.M."/>
            <person name="Davidsen T.M."/>
            <person name="Wayne K.J."/>
            <person name="Tettelin H."/>
            <person name="Glass J.I."/>
            <person name="Rusch D."/>
            <person name="Podicherti R."/>
            <person name="Tsui H.-C.T."/>
            <person name="Winkler M.E."/>
        </authorList>
    </citation>
    <scope>NUCLEOTIDE SEQUENCE</scope>
</reference>
<organism evidence="4">
    <name type="scientific">marine metagenome</name>
    <dbReference type="NCBI Taxonomy" id="408172"/>
    <lineage>
        <taxon>unclassified sequences</taxon>
        <taxon>metagenomes</taxon>
        <taxon>ecological metagenomes</taxon>
    </lineage>
</organism>
<proteinExistence type="predicted"/>
<evidence type="ECO:0000256" key="2">
    <source>
        <dbReference type="ARBA" id="ARBA00022840"/>
    </source>
</evidence>
<evidence type="ECO:0000259" key="3">
    <source>
        <dbReference type="Pfam" id="PF00005"/>
    </source>
</evidence>
<dbReference type="InterPro" id="IPR003439">
    <property type="entry name" value="ABC_transporter-like_ATP-bd"/>
</dbReference>
<feature type="domain" description="ABC transporter" evidence="3">
    <location>
        <begin position="17"/>
        <end position="74"/>
    </location>
</feature>
<dbReference type="PANTHER" id="PTHR43204:SF1">
    <property type="entry name" value="ABC TRANSPORTER I FAMILY MEMBER 6, CHLOROPLASTIC"/>
    <property type="match status" value="1"/>
</dbReference>
<dbReference type="Pfam" id="PF00005">
    <property type="entry name" value="ABC_tran"/>
    <property type="match status" value="1"/>
</dbReference>
<gene>
    <name evidence="4" type="ORF">METZ01_LOCUS413090</name>
</gene>
<evidence type="ECO:0000256" key="1">
    <source>
        <dbReference type="ARBA" id="ARBA00022741"/>
    </source>
</evidence>
<feature type="non-terminal residue" evidence="4">
    <location>
        <position position="92"/>
    </location>
</feature>
<protein>
    <recommendedName>
        <fullName evidence="3">ABC transporter domain-containing protein</fullName>
    </recommendedName>
</protein>
<dbReference type="SUPFAM" id="SSF52540">
    <property type="entry name" value="P-loop containing nucleoside triphosphate hydrolases"/>
    <property type="match status" value="1"/>
</dbReference>
<keyword evidence="1" id="KW-0547">Nucleotide-binding</keyword>
<keyword evidence="2" id="KW-0067">ATP-binding</keyword>
<dbReference type="GO" id="GO:0005524">
    <property type="term" value="F:ATP binding"/>
    <property type="evidence" value="ECO:0007669"/>
    <property type="project" value="UniProtKB-KW"/>
</dbReference>
<dbReference type="GO" id="GO:0016887">
    <property type="term" value="F:ATP hydrolysis activity"/>
    <property type="evidence" value="ECO:0007669"/>
    <property type="project" value="InterPro"/>
</dbReference>